<comment type="caution">
    <text evidence="6">The sequence shown here is derived from an EMBL/GenBank/DDBJ whole genome shotgun (WGS) entry which is preliminary data.</text>
</comment>
<accession>A0AAV5P2A5</accession>
<dbReference type="EMBL" id="BSNX01000075">
    <property type="protein sequence ID" value="GLQ76052.1"/>
    <property type="molecule type" value="Genomic_DNA"/>
</dbReference>
<dbReference type="PROSITE" id="PS50931">
    <property type="entry name" value="HTH_LYSR"/>
    <property type="match status" value="1"/>
</dbReference>
<dbReference type="Gene3D" id="3.40.190.290">
    <property type="match status" value="1"/>
</dbReference>
<keyword evidence="7" id="KW-1185">Reference proteome</keyword>
<evidence type="ECO:0000256" key="1">
    <source>
        <dbReference type="ARBA" id="ARBA00009437"/>
    </source>
</evidence>
<evidence type="ECO:0000256" key="2">
    <source>
        <dbReference type="ARBA" id="ARBA00023015"/>
    </source>
</evidence>
<gene>
    <name evidence="6" type="ORF">GCM10007932_54150</name>
</gene>
<dbReference type="Pfam" id="PF00126">
    <property type="entry name" value="HTH_1"/>
    <property type="match status" value="1"/>
</dbReference>
<comment type="similarity">
    <text evidence="1">Belongs to the LysR transcriptional regulatory family.</text>
</comment>
<dbReference type="CDD" id="cd05466">
    <property type="entry name" value="PBP2_LTTR_substrate"/>
    <property type="match status" value="1"/>
</dbReference>
<evidence type="ECO:0000313" key="6">
    <source>
        <dbReference type="EMBL" id="GLQ76052.1"/>
    </source>
</evidence>
<dbReference type="SUPFAM" id="SSF46785">
    <property type="entry name" value="Winged helix' DNA-binding domain"/>
    <property type="match status" value="1"/>
</dbReference>
<dbReference type="GO" id="GO:0003700">
    <property type="term" value="F:DNA-binding transcription factor activity"/>
    <property type="evidence" value="ECO:0007669"/>
    <property type="project" value="InterPro"/>
</dbReference>
<dbReference type="PRINTS" id="PR00039">
    <property type="entry name" value="HTHLYSR"/>
</dbReference>
<dbReference type="Gene3D" id="1.10.10.10">
    <property type="entry name" value="Winged helix-like DNA-binding domain superfamily/Winged helix DNA-binding domain"/>
    <property type="match status" value="1"/>
</dbReference>
<dbReference type="PANTHER" id="PTHR30126:SF77">
    <property type="entry name" value="TRANSCRIPTIONAL REGULATORY PROTEIN"/>
    <property type="match status" value="1"/>
</dbReference>
<dbReference type="GO" id="GO:0000976">
    <property type="term" value="F:transcription cis-regulatory region binding"/>
    <property type="evidence" value="ECO:0007669"/>
    <property type="project" value="TreeGrafter"/>
</dbReference>
<dbReference type="InterPro" id="IPR036390">
    <property type="entry name" value="WH_DNA-bd_sf"/>
</dbReference>
<dbReference type="InterPro" id="IPR036388">
    <property type="entry name" value="WH-like_DNA-bd_sf"/>
</dbReference>
<evidence type="ECO:0000256" key="3">
    <source>
        <dbReference type="ARBA" id="ARBA00023125"/>
    </source>
</evidence>
<evidence type="ECO:0000256" key="4">
    <source>
        <dbReference type="ARBA" id="ARBA00023163"/>
    </source>
</evidence>
<dbReference type="FunFam" id="1.10.10.10:FF:000001">
    <property type="entry name" value="LysR family transcriptional regulator"/>
    <property type="match status" value="1"/>
</dbReference>
<dbReference type="InterPro" id="IPR000847">
    <property type="entry name" value="LysR_HTH_N"/>
</dbReference>
<keyword evidence="3" id="KW-0238">DNA-binding</keyword>
<feature type="domain" description="HTH lysR-type" evidence="5">
    <location>
        <begin position="14"/>
        <end position="71"/>
    </location>
</feature>
<evidence type="ECO:0000313" key="7">
    <source>
        <dbReference type="Proteomes" id="UP001156690"/>
    </source>
</evidence>
<organism evidence="6 7">
    <name type="scientific">Vibrio penaeicida</name>
    <dbReference type="NCBI Taxonomy" id="104609"/>
    <lineage>
        <taxon>Bacteria</taxon>
        <taxon>Pseudomonadati</taxon>
        <taxon>Pseudomonadota</taxon>
        <taxon>Gammaproteobacteria</taxon>
        <taxon>Vibrionales</taxon>
        <taxon>Vibrionaceae</taxon>
        <taxon>Vibrio</taxon>
    </lineage>
</organism>
<protein>
    <submittedName>
        <fullName evidence="6">LysR family transcriptional regulator</fullName>
    </submittedName>
</protein>
<dbReference type="InterPro" id="IPR005119">
    <property type="entry name" value="LysR_subst-bd"/>
</dbReference>
<dbReference type="Proteomes" id="UP001156690">
    <property type="component" value="Unassembled WGS sequence"/>
</dbReference>
<dbReference type="RefSeq" id="WP_224055661.1">
    <property type="nucleotide sequence ID" value="NZ_AP025145.1"/>
</dbReference>
<reference evidence="7" key="1">
    <citation type="journal article" date="2019" name="Int. J. Syst. Evol. Microbiol.">
        <title>The Global Catalogue of Microorganisms (GCM) 10K type strain sequencing project: providing services to taxonomists for standard genome sequencing and annotation.</title>
        <authorList>
            <consortium name="The Broad Institute Genomics Platform"/>
            <consortium name="The Broad Institute Genome Sequencing Center for Infectious Disease"/>
            <person name="Wu L."/>
            <person name="Ma J."/>
        </authorList>
    </citation>
    <scope>NUCLEOTIDE SEQUENCE [LARGE SCALE GENOMIC DNA]</scope>
    <source>
        <strain evidence="7">NBRC 15640</strain>
    </source>
</reference>
<dbReference type="AlphaFoldDB" id="A0AAV5P2A5"/>
<evidence type="ECO:0000259" key="5">
    <source>
        <dbReference type="PROSITE" id="PS50931"/>
    </source>
</evidence>
<dbReference type="SUPFAM" id="SSF53850">
    <property type="entry name" value="Periplasmic binding protein-like II"/>
    <property type="match status" value="1"/>
</dbReference>
<keyword evidence="4" id="KW-0804">Transcription</keyword>
<dbReference type="PANTHER" id="PTHR30126">
    <property type="entry name" value="HTH-TYPE TRANSCRIPTIONAL REGULATOR"/>
    <property type="match status" value="1"/>
</dbReference>
<name>A0AAV5P2A5_9VIBR</name>
<dbReference type="Pfam" id="PF03466">
    <property type="entry name" value="LysR_substrate"/>
    <property type="match status" value="1"/>
</dbReference>
<proteinExistence type="inferred from homology"/>
<keyword evidence="2" id="KW-0805">Transcription regulation</keyword>
<sequence length="311" mass="34460">MALMQQKTGKERVMNFKRIETFVLVATLGSFRKAAEQQFTTQPAISTRIAGLEEELGVKLFDRDASPVVLTAQGKDLLPYAEKMLYMAEQMHKRADISRLLSGTLRLGVSETIAHTWLTDFLKVLHHELPNLDVDMTVDVTGNLKNSLLDRSLDLAFLMGPVPEPGITNHDLCQFPLVWVASTDLPLPEKTLSLEEMVQYPIITYARNTQPFSEISEKFMQIDGLPARFFSSSSLSACLKLTQDQIGISTLPLATVSSDIKRGILKKLDAHWEPSALAFTASYPSVAFNSAAELAAEIAVKVAEKFEQGDK</sequence>